<name>A0A2G5SFL4_9PELO</name>
<dbReference type="PROSITE" id="PS50181">
    <property type="entry name" value="FBOX"/>
    <property type="match status" value="1"/>
</dbReference>
<dbReference type="InterPro" id="IPR001810">
    <property type="entry name" value="F-box_dom"/>
</dbReference>
<keyword evidence="3" id="KW-1185">Reference proteome</keyword>
<dbReference type="AlphaFoldDB" id="A0A2G5SFL4"/>
<dbReference type="OrthoDB" id="5782924at2759"/>
<protein>
    <recommendedName>
        <fullName evidence="1">F-box domain-containing protein</fullName>
    </recommendedName>
</protein>
<evidence type="ECO:0000313" key="2">
    <source>
        <dbReference type="EMBL" id="PIC13817.1"/>
    </source>
</evidence>
<dbReference type="PANTHER" id="PTHR21503">
    <property type="entry name" value="F-BOX-CONTAINING HYPOTHETICAL PROTEIN C.ELEGANS"/>
    <property type="match status" value="1"/>
</dbReference>
<dbReference type="EMBL" id="PDUG01000010">
    <property type="protein sequence ID" value="PIC13817.1"/>
    <property type="molecule type" value="Genomic_DNA"/>
</dbReference>
<sequence length="432" mass="51265">MNPEFKPIPFLKFPAVPRTQILHLLETADLFDLSLCSKKMTQMVKDTRTLASSHKITFKASLNLIEVKFLNERKWLWFDFGSYQSRDQMKDQRKVGKVFLYYVQKSYSEPGPMNTFYVCYPNNVLGMAEVSKHLVNLFPGPVDLEFSTSYNKHIATVFGYEHCQQLESLRICGGVIMKDLMKQIFEKIAIRRKLVVKPDMDDEYMILQALKVEDLHLSNAYSWSSSHLLQMECRFVLLQKHYFSLKHIEAFAKHWLESPDSKIEWVRLGWSDQPRMLSFENLKTKKWDRKQREMMYLYSYENVPTRLDCSNGFDIDKENGGLATIVIVRGELYFLVWNERFPEKKRMKKLPEVLKPYYKQLEDLEKEYDDSCSLERLLANPSLKIEEFVETYNVIRGMDAEVRLSSVGRTQRRRVFDEMFRKIDYQDYINMS</sequence>
<dbReference type="Proteomes" id="UP000230233">
    <property type="component" value="Unassembled WGS sequence"/>
</dbReference>
<reference evidence="3" key="1">
    <citation type="submission" date="2017-10" db="EMBL/GenBank/DDBJ databases">
        <title>Rapid genome shrinkage in a self-fertile nematode reveals novel sperm competition proteins.</title>
        <authorList>
            <person name="Yin D."/>
            <person name="Schwarz E.M."/>
            <person name="Thomas C.G."/>
            <person name="Felde R.L."/>
            <person name="Korf I.F."/>
            <person name="Cutter A.D."/>
            <person name="Schartner C.M."/>
            <person name="Ralston E.J."/>
            <person name="Meyer B.J."/>
            <person name="Haag E.S."/>
        </authorList>
    </citation>
    <scope>NUCLEOTIDE SEQUENCE [LARGE SCALE GENOMIC DNA]</scope>
    <source>
        <strain evidence="3">JU1422</strain>
    </source>
</reference>
<dbReference type="PANTHER" id="PTHR21503:SF49">
    <property type="entry name" value="PROTEIN CBG06869"/>
    <property type="match status" value="1"/>
</dbReference>
<comment type="caution">
    <text evidence="2">The sequence shown here is derived from an EMBL/GenBank/DDBJ whole genome shotgun (WGS) entry which is preliminary data.</text>
</comment>
<evidence type="ECO:0000259" key="1">
    <source>
        <dbReference type="PROSITE" id="PS50181"/>
    </source>
</evidence>
<proteinExistence type="predicted"/>
<accession>A0A2G5SFL4</accession>
<feature type="domain" description="F-box" evidence="1">
    <location>
        <begin position="7"/>
        <end position="53"/>
    </location>
</feature>
<evidence type="ECO:0000313" key="3">
    <source>
        <dbReference type="Proteomes" id="UP000230233"/>
    </source>
</evidence>
<gene>
    <name evidence="2" type="primary">Cni-F59B2.8</name>
    <name evidence="2" type="ORF">B9Z55_027428</name>
</gene>
<organism evidence="2 3">
    <name type="scientific">Caenorhabditis nigoni</name>
    <dbReference type="NCBI Taxonomy" id="1611254"/>
    <lineage>
        <taxon>Eukaryota</taxon>
        <taxon>Metazoa</taxon>
        <taxon>Ecdysozoa</taxon>
        <taxon>Nematoda</taxon>
        <taxon>Chromadorea</taxon>
        <taxon>Rhabditida</taxon>
        <taxon>Rhabditina</taxon>
        <taxon>Rhabditomorpha</taxon>
        <taxon>Rhabditoidea</taxon>
        <taxon>Rhabditidae</taxon>
        <taxon>Peloderinae</taxon>
        <taxon>Caenorhabditis</taxon>
    </lineage>
</organism>